<keyword evidence="5" id="KW-1185">Reference proteome</keyword>
<reference evidence="4" key="1">
    <citation type="submission" date="2023-03" db="EMBL/GenBank/DDBJ databases">
        <title>Mating type loci evolution in Malassezia.</title>
        <authorList>
            <person name="Coelho M.A."/>
        </authorList>
    </citation>
    <scope>NUCLEOTIDE SEQUENCE</scope>
    <source>
        <strain evidence="4">CBS 12830</strain>
    </source>
</reference>
<dbReference type="GO" id="GO:0005681">
    <property type="term" value="C:spliceosomal complex"/>
    <property type="evidence" value="ECO:0007669"/>
    <property type="project" value="TreeGrafter"/>
</dbReference>
<feature type="compositionally biased region" description="Basic and acidic residues" evidence="2">
    <location>
        <begin position="127"/>
        <end position="137"/>
    </location>
</feature>
<evidence type="ECO:0000256" key="1">
    <source>
        <dbReference type="ARBA" id="ARBA00022664"/>
    </source>
</evidence>
<evidence type="ECO:0000313" key="5">
    <source>
        <dbReference type="Proteomes" id="UP001214415"/>
    </source>
</evidence>
<evidence type="ECO:0000313" key="4">
    <source>
        <dbReference type="EMBL" id="WFD22394.1"/>
    </source>
</evidence>
<feature type="region of interest" description="Disordered" evidence="2">
    <location>
        <begin position="127"/>
        <end position="259"/>
    </location>
</feature>
<dbReference type="EMBL" id="CP119901">
    <property type="protein sequence ID" value="WFD22394.1"/>
    <property type="molecule type" value="Genomic_DNA"/>
</dbReference>
<protein>
    <recommendedName>
        <fullName evidence="3">PWI domain-containing protein</fullName>
    </recommendedName>
</protein>
<dbReference type="Gene3D" id="1.20.1390.10">
    <property type="entry name" value="PWI domain"/>
    <property type="match status" value="1"/>
</dbReference>
<dbReference type="GO" id="GO:0048024">
    <property type="term" value="P:regulation of mRNA splicing, via spliceosome"/>
    <property type="evidence" value="ECO:0007669"/>
    <property type="project" value="TreeGrafter"/>
</dbReference>
<feature type="compositionally biased region" description="Basic and acidic residues" evidence="2">
    <location>
        <begin position="210"/>
        <end position="230"/>
    </location>
</feature>
<dbReference type="GO" id="GO:0003723">
    <property type="term" value="F:RNA binding"/>
    <property type="evidence" value="ECO:0007669"/>
    <property type="project" value="TreeGrafter"/>
</dbReference>
<dbReference type="PANTHER" id="PTHR23148">
    <property type="entry name" value="SERINE/ARGININE REGULATED NUCLEAR MATRIX PROTEIN"/>
    <property type="match status" value="1"/>
</dbReference>
<dbReference type="AlphaFoldDB" id="A0AAF0ECD8"/>
<feature type="domain" description="PWI" evidence="3">
    <location>
        <begin position="37"/>
        <end position="112"/>
    </location>
</feature>
<accession>A0AAF0ECD8</accession>
<name>A0AAF0ECD8_9BASI</name>
<dbReference type="InterPro" id="IPR002483">
    <property type="entry name" value="PWI_dom"/>
</dbReference>
<dbReference type="SUPFAM" id="SSF101233">
    <property type="entry name" value="PWI domain"/>
    <property type="match status" value="1"/>
</dbReference>
<dbReference type="Proteomes" id="UP001214415">
    <property type="component" value="Chromosome 2"/>
</dbReference>
<gene>
    <name evidence="4" type="ORF">MEQU1_001064</name>
</gene>
<keyword evidence="1" id="KW-0507">mRNA processing</keyword>
<feature type="compositionally biased region" description="Basic and acidic residues" evidence="2">
    <location>
        <begin position="150"/>
        <end position="192"/>
    </location>
</feature>
<dbReference type="PANTHER" id="PTHR23148:SF0">
    <property type="entry name" value="SERINE_ARGININE REPETITIVE MATRIX PROTEIN 1"/>
    <property type="match status" value="1"/>
</dbReference>
<feature type="compositionally biased region" description="Pro residues" evidence="2">
    <location>
        <begin position="250"/>
        <end position="259"/>
    </location>
</feature>
<dbReference type="Pfam" id="PF01480">
    <property type="entry name" value="PWI"/>
    <property type="match status" value="1"/>
</dbReference>
<evidence type="ECO:0000256" key="2">
    <source>
        <dbReference type="SAM" id="MobiDB-lite"/>
    </source>
</evidence>
<sequence>MPARGVSIEQDPHFKDKEKVLLQTSKFPSIFSERVDMSKVSVQVMRPWIATRVEQMLGFEDEVLVEFIVGLLEGEQFPDPRKMQISLTGFLEKRAPPFMHELWGHLLSAQVSVGGVPRAFVEQKKREMQAQRGEHASMMEQVRMRGPSAPERRGPPAERRWDRGRAPVEAQNRRDVFVDKRGNVTRRERDQGWVRTLHQRQGRRAPPPPTDRDRSPVRFARDEFGRDVPIQRRQRSVSPRRYEREDSPRYSPPPPATFG</sequence>
<dbReference type="InterPro" id="IPR052225">
    <property type="entry name" value="Ser/Arg_repetitive_matrix"/>
</dbReference>
<evidence type="ECO:0000259" key="3">
    <source>
        <dbReference type="SMART" id="SM00311"/>
    </source>
</evidence>
<dbReference type="InterPro" id="IPR036483">
    <property type="entry name" value="PWI_dom_sf"/>
</dbReference>
<proteinExistence type="predicted"/>
<dbReference type="GO" id="GO:0006397">
    <property type="term" value="P:mRNA processing"/>
    <property type="evidence" value="ECO:0007669"/>
    <property type="project" value="UniProtKB-KW"/>
</dbReference>
<dbReference type="SMART" id="SM00311">
    <property type="entry name" value="PWI"/>
    <property type="match status" value="1"/>
</dbReference>
<organism evidence="4 5">
    <name type="scientific">Malassezia equina</name>
    <dbReference type="NCBI Taxonomy" id="1381935"/>
    <lineage>
        <taxon>Eukaryota</taxon>
        <taxon>Fungi</taxon>
        <taxon>Dikarya</taxon>
        <taxon>Basidiomycota</taxon>
        <taxon>Ustilaginomycotina</taxon>
        <taxon>Malasseziomycetes</taxon>
        <taxon>Malasseziales</taxon>
        <taxon>Malasseziaceae</taxon>
        <taxon>Malassezia</taxon>
    </lineage>
</organism>